<accession>A0ACD0NQS8</accession>
<reference evidence="1 2" key="1">
    <citation type="journal article" date="2018" name="Mol. Biol. Evol.">
        <title>Broad Genomic Sampling Reveals a Smut Pathogenic Ancestry of the Fungal Clade Ustilaginomycotina.</title>
        <authorList>
            <person name="Kijpornyongpan T."/>
            <person name="Mondo S.J."/>
            <person name="Barry K."/>
            <person name="Sandor L."/>
            <person name="Lee J."/>
            <person name="Lipzen A."/>
            <person name="Pangilinan J."/>
            <person name="LaButti K."/>
            <person name="Hainaut M."/>
            <person name="Henrissat B."/>
            <person name="Grigoriev I.V."/>
            <person name="Spatafora J.W."/>
            <person name="Aime M.C."/>
        </authorList>
    </citation>
    <scope>NUCLEOTIDE SEQUENCE [LARGE SCALE GENOMIC DNA]</scope>
    <source>
        <strain evidence="1 2">SA 807</strain>
    </source>
</reference>
<protein>
    <submittedName>
        <fullName evidence="1">Uncharacterized protein</fullName>
    </submittedName>
</protein>
<organism evidence="1 2">
    <name type="scientific">Violaceomyces palustris</name>
    <dbReference type="NCBI Taxonomy" id="1673888"/>
    <lineage>
        <taxon>Eukaryota</taxon>
        <taxon>Fungi</taxon>
        <taxon>Dikarya</taxon>
        <taxon>Basidiomycota</taxon>
        <taxon>Ustilaginomycotina</taxon>
        <taxon>Ustilaginomycetes</taxon>
        <taxon>Violaceomycetales</taxon>
        <taxon>Violaceomycetaceae</taxon>
        <taxon>Violaceomyces</taxon>
    </lineage>
</organism>
<gene>
    <name evidence="1" type="ORF">IE53DRAFT_370846</name>
</gene>
<evidence type="ECO:0000313" key="2">
    <source>
        <dbReference type="Proteomes" id="UP000245626"/>
    </source>
</evidence>
<sequence length="518" mass="56993">MIITSSLVNDKGETFPLQRRHHYDRGIFHESYSDLIGKLSREWHLKFPVQIEALELVPFKLIIDDQDSFKTWRHHPERHEGRTGLYETTSTYTINIHTVHPQSKFMKAKEPEAEHVLPPWFPTTQRDKSSAPDPLSQVFTKSPVVAHLESNVRQVLGSIAPTMDSISSSFQDLALEIRDLASEIKHSRLEASRTSSSSEPAVKSETSQSPSDQGSNEGGIVGVIGLASRLLSEAHATLSSQLEGIHLTSSAQDQGQADSSSNEERLETASEGPAPGTEQEAARKVNRNPESAKSMPVAQEEQLVVPNCQNQAPEEVESVNAALATGWSRQLAMMRGEPWPPVHPEEAISSPGKSKGESVQDSGSEADIKLESGSQTEEESRKESNDSLPKSVTEEIQTTDQRLEDAFEQMLTQIRGRTQQPLYNPAPSMRPNEGHHAAAGSHQCRARSNVQPGAQESGGPVSNIEDLGRHIAGKVIERTDTLLSIAFENMLKQVRGQGAASFEGQRQQGRMEDFRRGS</sequence>
<dbReference type="EMBL" id="KZ820256">
    <property type="protein sequence ID" value="PWN48166.1"/>
    <property type="molecule type" value="Genomic_DNA"/>
</dbReference>
<dbReference type="Proteomes" id="UP000245626">
    <property type="component" value="Unassembled WGS sequence"/>
</dbReference>
<evidence type="ECO:0000313" key="1">
    <source>
        <dbReference type="EMBL" id="PWN48166.1"/>
    </source>
</evidence>
<keyword evidence="2" id="KW-1185">Reference proteome</keyword>
<name>A0ACD0NQS8_9BASI</name>
<proteinExistence type="predicted"/>